<gene>
    <name evidence="2" type="ORF">PPSIR1_06416</name>
</gene>
<keyword evidence="3" id="KW-1185">Reference proteome</keyword>
<comment type="caution">
    <text evidence="2">The sequence shown here is derived from an EMBL/GenBank/DDBJ whole genome shotgun (WGS) entry which is preliminary data.</text>
</comment>
<feature type="region of interest" description="Disordered" evidence="1">
    <location>
        <begin position="1"/>
        <end position="51"/>
    </location>
</feature>
<dbReference type="PANTHER" id="PTHR46580">
    <property type="entry name" value="SENSOR KINASE-RELATED"/>
    <property type="match status" value="1"/>
</dbReference>
<evidence type="ECO:0000313" key="2">
    <source>
        <dbReference type="EMBL" id="EDM74500.1"/>
    </source>
</evidence>
<dbReference type="Proteomes" id="UP000005801">
    <property type="component" value="Unassembled WGS sequence"/>
</dbReference>
<evidence type="ECO:0000313" key="3">
    <source>
        <dbReference type="Proteomes" id="UP000005801"/>
    </source>
</evidence>
<protein>
    <submittedName>
        <fullName evidence="2">Uncharacterized protein</fullName>
    </submittedName>
</protein>
<evidence type="ECO:0000256" key="1">
    <source>
        <dbReference type="SAM" id="MobiDB-lite"/>
    </source>
</evidence>
<proteinExistence type="predicted"/>
<reference evidence="2 3" key="1">
    <citation type="submission" date="2007-06" db="EMBL/GenBank/DDBJ databases">
        <authorList>
            <person name="Shimkets L."/>
            <person name="Ferriera S."/>
            <person name="Johnson J."/>
            <person name="Kravitz S."/>
            <person name="Beeson K."/>
            <person name="Sutton G."/>
            <person name="Rogers Y.-H."/>
            <person name="Friedman R."/>
            <person name="Frazier M."/>
            <person name="Venter J.C."/>
        </authorList>
    </citation>
    <scope>NUCLEOTIDE SEQUENCE [LARGE SCALE GENOMIC DNA]</scope>
    <source>
        <strain evidence="2 3">SIR-1</strain>
    </source>
</reference>
<dbReference type="EMBL" id="ABCS01000127">
    <property type="protein sequence ID" value="EDM74500.1"/>
    <property type="molecule type" value="Genomic_DNA"/>
</dbReference>
<dbReference type="SUPFAM" id="SSF69318">
    <property type="entry name" value="Integrin alpha N-terminal domain"/>
    <property type="match status" value="1"/>
</dbReference>
<feature type="region of interest" description="Disordered" evidence="1">
    <location>
        <begin position="83"/>
        <end position="107"/>
    </location>
</feature>
<organism evidence="2 3">
    <name type="scientific">Plesiocystis pacifica SIR-1</name>
    <dbReference type="NCBI Taxonomy" id="391625"/>
    <lineage>
        <taxon>Bacteria</taxon>
        <taxon>Pseudomonadati</taxon>
        <taxon>Myxococcota</taxon>
        <taxon>Polyangia</taxon>
        <taxon>Nannocystales</taxon>
        <taxon>Nannocystaceae</taxon>
        <taxon>Plesiocystis</taxon>
    </lineage>
</organism>
<dbReference type="InterPro" id="IPR028994">
    <property type="entry name" value="Integrin_alpha_N"/>
</dbReference>
<dbReference type="AlphaFoldDB" id="A6GHZ3"/>
<dbReference type="STRING" id="391625.PPSIR1_06416"/>
<accession>A6GHZ3</accession>
<sequence>MALGVTLACAPDPGLEDGPATVGDESGTDEASAGTEAGSTGSDDGTGGEPEPLPCALESDCGLGQVCVDGACACVGCGCEDQGARSGQGPRAASAEGFARGARPTPPPLTLDLPEPDCEESDECLPGLACVGGDCVETSPCVDDQDCRADWSDRFCDAELGVCEPRACDYLEFEDQECAPGALCAVGRCQWLAQPPACAQALALAPAPIQDLSAGAEQLQFMVFDLDGDGDEELLRLADGGIDSFELADPRAPELGFGSPTPLSLEPGEVPTRLARGDLEGDGVDELLLTTARPMGVSIYATGPAPARVASVELPSSPTSAALVDIDRDGLVDLLTRGGSEGAASWDWWLHHGASEYELVWTTDYAAEYELGRLLPEAYAPAYCQSATASEAPGGGSWETIHILDFEGVDRELLVSLRPRADLELFRGVVGGGSVEGHSWTGSAGPHGALVLGRPMGGRRYVELATDPQATILGLFDEIGGGDLERRHAITSHADSSTASVIAVDVIDGQFEPTCVSDLELGPGIVELSLGDFDGDGRDELLAELASGEHQLWFGAP</sequence>
<name>A6GHZ3_9BACT</name>